<dbReference type="AlphaFoldDB" id="B9XCC4"/>
<dbReference type="HAMAP" id="MF_00338">
    <property type="entry name" value="UPF0145"/>
    <property type="match status" value="1"/>
</dbReference>
<name>B9XCC4_PEDPL</name>
<dbReference type="OrthoDB" id="9796448at2"/>
<accession>B9XCC4</accession>
<dbReference type="EMBL" id="ABOX02000004">
    <property type="protein sequence ID" value="EEF62592.1"/>
    <property type="molecule type" value="Genomic_DNA"/>
</dbReference>
<evidence type="ECO:0000313" key="4">
    <source>
        <dbReference type="Proteomes" id="UP000003688"/>
    </source>
</evidence>
<comment type="caution">
    <text evidence="3">The sequence shown here is derived from an EMBL/GenBank/DDBJ whole genome shotgun (WGS) entry which is preliminary data.</text>
</comment>
<organism evidence="3 4">
    <name type="scientific">Pedosphaera parvula (strain Ellin514)</name>
    <dbReference type="NCBI Taxonomy" id="320771"/>
    <lineage>
        <taxon>Bacteria</taxon>
        <taxon>Pseudomonadati</taxon>
        <taxon>Verrucomicrobiota</taxon>
        <taxon>Pedosphaerae</taxon>
        <taxon>Pedosphaerales</taxon>
        <taxon>Pedosphaeraceae</taxon>
        <taxon>Pedosphaera</taxon>
    </lineage>
</organism>
<protein>
    <recommendedName>
        <fullName evidence="2">UPF0145 protein Cflav_PD5227</fullName>
    </recommendedName>
</protein>
<dbReference type="PANTHER" id="PTHR34068:SF2">
    <property type="entry name" value="UPF0145 PROTEIN SCO3412"/>
    <property type="match status" value="1"/>
</dbReference>
<evidence type="ECO:0000256" key="2">
    <source>
        <dbReference type="HAMAP-Rule" id="MF_00338"/>
    </source>
</evidence>
<dbReference type="Proteomes" id="UP000003688">
    <property type="component" value="Unassembled WGS sequence"/>
</dbReference>
<keyword evidence="4" id="KW-1185">Reference proteome</keyword>
<proteinExistence type="inferred from homology"/>
<dbReference type="InterPro" id="IPR002765">
    <property type="entry name" value="UPF0145_YbjQ-like"/>
</dbReference>
<evidence type="ECO:0000256" key="1">
    <source>
        <dbReference type="ARBA" id="ARBA00010751"/>
    </source>
</evidence>
<dbReference type="Pfam" id="PF01906">
    <property type="entry name" value="YbjQ_1"/>
    <property type="match status" value="1"/>
</dbReference>
<dbReference type="PANTHER" id="PTHR34068">
    <property type="entry name" value="UPF0145 PROTEIN YBJQ"/>
    <property type="match status" value="1"/>
</dbReference>
<comment type="similarity">
    <text evidence="1 2">Belongs to the UPF0145 family.</text>
</comment>
<dbReference type="SUPFAM" id="SSF117782">
    <property type="entry name" value="YbjQ-like"/>
    <property type="match status" value="1"/>
</dbReference>
<gene>
    <name evidence="3" type="ORF">Cflav_PD5227</name>
</gene>
<evidence type="ECO:0000313" key="3">
    <source>
        <dbReference type="EMBL" id="EEF62592.1"/>
    </source>
</evidence>
<reference evidence="3 4" key="1">
    <citation type="journal article" date="2011" name="J. Bacteriol.">
        <title>Genome sequence of 'Pedosphaera parvula' Ellin514, an aerobic Verrucomicrobial isolate from pasture soil.</title>
        <authorList>
            <person name="Kant R."/>
            <person name="van Passel M.W."/>
            <person name="Sangwan P."/>
            <person name="Palva A."/>
            <person name="Lucas S."/>
            <person name="Copeland A."/>
            <person name="Lapidus A."/>
            <person name="Glavina Del Rio T."/>
            <person name="Dalin E."/>
            <person name="Tice H."/>
            <person name="Bruce D."/>
            <person name="Goodwin L."/>
            <person name="Pitluck S."/>
            <person name="Chertkov O."/>
            <person name="Larimer F.W."/>
            <person name="Land M.L."/>
            <person name="Hauser L."/>
            <person name="Brettin T.S."/>
            <person name="Detter J.C."/>
            <person name="Han S."/>
            <person name="de Vos W.M."/>
            <person name="Janssen P.H."/>
            <person name="Smidt H."/>
        </authorList>
    </citation>
    <scope>NUCLEOTIDE SEQUENCE [LARGE SCALE GENOMIC DNA]</scope>
    <source>
        <strain evidence="3 4">Ellin514</strain>
    </source>
</reference>
<dbReference type="InterPro" id="IPR035439">
    <property type="entry name" value="UPF0145_dom_sf"/>
</dbReference>
<sequence>MMVTTTFDFDGYKIVEYKGLVRGIIVRAPTIAQGIVGGLKNIIGGRIGAYTEMCEQARQQAYDSLLIHAQQMGANAIVGVRYDASEVVSKGSATEVLCYGTAVVVTKI</sequence>
<dbReference type="Gene3D" id="3.30.110.70">
    <property type="entry name" value="Hypothetical protein apc22750. Chain B"/>
    <property type="match status" value="1"/>
</dbReference>